<dbReference type="Proteomes" id="UP000827284">
    <property type="component" value="Unassembled WGS sequence"/>
</dbReference>
<keyword evidence="11" id="KW-1185">Reference proteome</keyword>
<evidence type="ECO:0000256" key="8">
    <source>
        <dbReference type="SAM" id="MobiDB-lite"/>
    </source>
</evidence>
<protein>
    <recommendedName>
        <fullName evidence="3">Protein OS-9 homolog</fullName>
    </recommendedName>
</protein>
<evidence type="ECO:0000256" key="4">
    <source>
        <dbReference type="ARBA" id="ARBA00022729"/>
    </source>
</evidence>
<feature type="compositionally biased region" description="Gly residues" evidence="8">
    <location>
        <begin position="386"/>
        <end position="401"/>
    </location>
</feature>
<evidence type="ECO:0000313" key="11">
    <source>
        <dbReference type="Proteomes" id="UP000827284"/>
    </source>
</evidence>
<feature type="region of interest" description="Disordered" evidence="8">
    <location>
        <begin position="362"/>
        <end position="408"/>
    </location>
</feature>
<dbReference type="AlphaFoldDB" id="A0A9P3LW96"/>
<dbReference type="Gene3D" id="2.70.130.10">
    <property type="entry name" value="Mannose-6-phosphate receptor binding domain"/>
    <property type="match status" value="1"/>
</dbReference>
<dbReference type="PANTHER" id="PTHR15414">
    <property type="entry name" value="OS-9-RELATED"/>
    <property type="match status" value="1"/>
</dbReference>
<dbReference type="GO" id="GO:0005789">
    <property type="term" value="C:endoplasmic reticulum membrane"/>
    <property type="evidence" value="ECO:0007669"/>
    <property type="project" value="UniProtKB-SubCell"/>
</dbReference>
<keyword evidence="5" id="KW-0430">Lectin</keyword>
<feature type="region of interest" description="Disordered" evidence="8">
    <location>
        <begin position="420"/>
        <end position="439"/>
    </location>
</feature>
<comment type="caution">
    <text evidence="10">The sequence shown here is derived from an EMBL/GenBank/DDBJ whole genome shotgun (WGS) entry which is preliminary data.</text>
</comment>
<dbReference type="InterPro" id="IPR012913">
    <property type="entry name" value="OS9-like_dom"/>
</dbReference>
<evidence type="ECO:0000256" key="2">
    <source>
        <dbReference type="ARBA" id="ARBA00009918"/>
    </source>
</evidence>
<feature type="compositionally biased region" description="Basic and acidic residues" evidence="8">
    <location>
        <begin position="427"/>
        <end position="439"/>
    </location>
</feature>
<gene>
    <name evidence="10" type="ORF">EMPS_05177</name>
</gene>
<accession>A0A9P3LW96</accession>
<keyword evidence="7" id="KW-1015">Disulfide bond</keyword>
<dbReference type="GO" id="GO:0030246">
    <property type="term" value="F:carbohydrate binding"/>
    <property type="evidence" value="ECO:0007669"/>
    <property type="project" value="UniProtKB-KW"/>
</dbReference>
<evidence type="ECO:0000256" key="1">
    <source>
        <dbReference type="ARBA" id="ARBA00004367"/>
    </source>
</evidence>
<dbReference type="Pfam" id="PF07915">
    <property type="entry name" value="PRKCSH"/>
    <property type="match status" value="1"/>
</dbReference>
<reference evidence="10" key="2">
    <citation type="journal article" date="2022" name="Microbiol. Resour. Announc.">
        <title>Whole-Genome Sequence of Entomortierella parvispora E1425, a Mucoromycotan Fungus Associated with Burkholderiaceae-Related Endosymbiotic Bacteria.</title>
        <authorList>
            <person name="Herlambang A."/>
            <person name="Guo Y."/>
            <person name="Takashima Y."/>
            <person name="Narisawa K."/>
            <person name="Ohta H."/>
            <person name="Nishizawa T."/>
        </authorList>
    </citation>
    <scope>NUCLEOTIDE SEQUENCE</scope>
    <source>
        <strain evidence="10">E1425</strain>
    </source>
</reference>
<dbReference type="GO" id="GO:0030968">
    <property type="term" value="P:endoplasmic reticulum unfolded protein response"/>
    <property type="evidence" value="ECO:0007669"/>
    <property type="project" value="InterPro"/>
</dbReference>
<sequence length="439" mass="49442">MPQFGVRYLHDLIPASDLHPKHGYTVMTGPLGRHWACTIPTVPAEIVQDSIARSSKVMEQEDRENIQRGLTLIEPLSQACIRRTFDWWTYEFCYKSRIRQYHAIKVGGNWVPESSDSTFVLANYQSSSEEATVDDPTRVQLNGGSSSPGSKQHGTLQTTFLESHHDRVVLVQLWESGDICPETDLPRTVEVQYHCAQAFHDRIHSVTEPSICNYLMIVNVPALCRDPAFAIQLAPEVQEIKCRRIATESEIRQVEADASDAHVEENAAHTVSMEDQLRLLYSKDLGRPKHFRDVLEGIRHYAQAWEPRLTESQQQLLKRVEAHGGIIVGGGAGVQRNRKPKEVIEQERQERLQVAQMFRDSFGEQPVQHRTGRTRFDGAANLGQSGENGVGTGPSSSGGGRSRASISEMDLEELIELLESTEEELEERLKGNSRDKRKV</sequence>
<dbReference type="InterPro" id="IPR045149">
    <property type="entry name" value="OS-9-like"/>
</dbReference>
<reference evidence="10" key="1">
    <citation type="submission" date="2021-11" db="EMBL/GenBank/DDBJ databases">
        <authorList>
            <person name="Herlambang A."/>
            <person name="Guo Y."/>
            <person name="Takashima Y."/>
            <person name="Nishizawa T."/>
        </authorList>
    </citation>
    <scope>NUCLEOTIDE SEQUENCE</scope>
    <source>
        <strain evidence="10">E1425</strain>
    </source>
</reference>
<keyword evidence="6" id="KW-0256">Endoplasmic reticulum</keyword>
<dbReference type="SUPFAM" id="SSF50911">
    <property type="entry name" value="Mannose 6-phosphate receptor domain"/>
    <property type="match status" value="1"/>
</dbReference>
<dbReference type="EMBL" id="BQFW01000007">
    <property type="protein sequence ID" value="GJJ72819.1"/>
    <property type="molecule type" value="Genomic_DNA"/>
</dbReference>
<name>A0A9P3LW96_9FUNG</name>
<evidence type="ECO:0000259" key="9">
    <source>
        <dbReference type="PROSITE" id="PS51914"/>
    </source>
</evidence>
<evidence type="ECO:0000313" key="10">
    <source>
        <dbReference type="EMBL" id="GJJ72819.1"/>
    </source>
</evidence>
<evidence type="ECO:0000256" key="7">
    <source>
        <dbReference type="ARBA" id="ARBA00023157"/>
    </source>
</evidence>
<proteinExistence type="inferred from homology"/>
<keyword evidence="4" id="KW-0732">Signal</keyword>
<evidence type="ECO:0000256" key="3">
    <source>
        <dbReference type="ARBA" id="ARBA00018727"/>
    </source>
</evidence>
<organism evidence="10 11">
    <name type="scientific">Entomortierella parvispora</name>
    <dbReference type="NCBI Taxonomy" id="205924"/>
    <lineage>
        <taxon>Eukaryota</taxon>
        <taxon>Fungi</taxon>
        <taxon>Fungi incertae sedis</taxon>
        <taxon>Mucoromycota</taxon>
        <taxon>Mortierellomycotina</taxon>
        <taxon>Mortierellomycetes</taxon>
        <taxon>Mortierellales</taxon>
        <taxon>Mortierellaceae</taxon>
        <taxon>Entomortierella</taxon>
    </lineage>
</organism>
<dbReference type="GO" id="GO:0030970">
    <property type="term" value="P:retrograde protein transport, ER to cytosol"/>
    <property type="evidence" value="ECO:0007669"/>
    <property type="project" value="TreeGrafter"/>
</dbReference>
<dbReference type="GO" id="GO:0005788">
    <property type="term" value="C:endoplasmic reticulum lumen"/>
    <property type="evidence" value="ECO:0007669"/>
    <property type="project" value="TreeGrafter"/>
</dbReference>
<dbReference type="OrthoDB" id="448954at2759"/>
<dbReference type="PANTHER" id="PTHR15414:SF0">
    <property type="entry name" value="ENDOPLASMIC RETICULUM LECTIN 1"/>
    <property type="match status" value="1"/>
</dbReference>
<feature type="domain" description="MRH" evidence="9">
    <location>
        <begin position="78"/>
        <end position="226"/>
    </location>
</feature>
<dbReference type="InterPro" id="IPR009011">
    <property type="entry name" value="Man6P_isomerase_rcpt-bd_dom_sf"/>
</dbReference>
<dbReference type="InterPro" id="IPR044865">
    <property type="entry name" value="MRH_dom"/>
</dbReference>
<dbReference type="PROSITE" id="PS51914">
    <property type="entry name" value="MRH"/>
    <property type="match status" value="1"/>
</dbReference>
<comment type="similarity">
    <text evidence="2">Belongs to the OS-9 family.</text>
</comment>
<comment type="subcellular location">
    <subcellularLocation>
        <location evidence="1">Endoplasmic reticulum membrane</location>
        <topology evidence="1">Peripheral membrane protein</topology>
        <orientation evidence="1">Lumenal side</orientation>
    </subcellularLocation>
</comment>
<evidence type="ECO:0000256" key="5">
    <source>
        <dbReference type="ARBA" id="ARBA00022734"/>
    </source>
</evidence>
<evidence type="ECO:0000256" key="6">
    <source>
        <dbReference type="ARBA" id="ARBA00022824"/>
    </source>
</evidence>